<comment type="caution">
    <text evidence="1">The sequence shown here is derived from an EMBL/GenBank/DDBJ whole genome shotgun (WGS) entry which is preliminary data.</text>
</comment>
<keyword evidence="2" id="KW-1185">Reference proteome</keyword>
<accession>A0A7Z0WFZ9</accession>
<dbReference type="RefSeq" id="WP_075137247.1">
    <property type="nucleotide sequence ID" value="NZ_MSIF01000025.1"/>
</dbReference>
<dbReference type="Proteomes" id="UP000185696">
    <property type="component" value="Unassembled WGS sequence"/>
</dbReference>
<organism evidence="1 2">
    <name type="scientific">Actinophytocola xinjiangensis</name>
    <dbReference type="NCBI Taxonomy" id="485602"/>
    <lineage>
        <taxon>Bacteria</taxon>
        <taxon>Bacillati</taxon>
        <taxon>Actinomycetota</taxon>
        <taxon>Actinomycetes</taxon>
        <taxon>Pseudonocardiales</taxon>
        <taxon>Pseudonocardiaceae</taxon>
    </lineage>
</organism>
<protein>
    <submittedName>
        <fullName evidence="1">Uncharacterized protein</fullName>
    </submittedName>
</protein>
<dbReference type="EMBL" id="MSIF01000025">
    <property type="protein sequence ID" value="OLF05887.1"/>
    <property type="molecule type" value="Genomic_DNA"/>
</dbReference>
<dbReference type="AlphaFoldDB" id="A0A7Z0WFZ9"/>
<reference evidence="1 2" key="1">
    <citation type="submission" date="2016-12" db="EMBL/GenBank/DDBJ databases">
        <title>The draft genome sequence of Actinophytocola xinjiangensis.</title>
        <authorList>
            <person name="Wang W."/>
            <person name="Yuan L."/>
        </authorList>
    </citation>
    <scope>NUCLEOTIDE SEQUENCE [LARGE SCALE GENOMIC DNA]</scope>
    <source>
        <strain evidence="1 2">CGMCC 4.4663</strain>
    </source>
</reference>
<evidence type="ECO:0000313" key="2">
    <source>
        <dbReference type="Proteomes" id="UP000185696"/>
    </source>
</evidence>
<sequence length="130" mass="14919">MFAELPVLHVPRVLAVVPERVWTDAEWERISAGVRSTMMEERWNLYADGDVVVLHRSWTGFRIFELTFSPVPGGGRRITSAVVEGDGVHYRARGDEHERLMVEIVLDSVVFEVRRRDLSAVYDALPFDYS</sequence>
<name>A0A7Z0WFZ9_9PSEU</name>
<gene>
    <name evidence="1" type="ORF">BLA60_34475</name>
</gene>
<dbReference type="OrthoDB" id="3384902at2"/>
<proteinExistence type="predicted"/>
<evidence type="ECO:0000313" key="1">
    <source>
        <dbReference type="EMBL" id="OLF05887.1"/>
    </source>
</evidence>